<evidence type="ECO:0000313" key="1">
    <source>
        <dbReference type="EMBL" id="QFQ04369.1"/>
    </source>
</evidence>
<evidence type="ECO:0000313" key="2">
    <source>
        <dbReference type="Proteomes" id="UP000498640"/>
    </source>
</evidence>
<organism evidence="1 2">
    <name type="scientific">Acinetobacter baumannii (strain ATCC 19606 / DSM 30007 / JCM 6841 / CCUG 19606 / CIP 70.34 / NBRC 109757 / NCIMB 12457 / NCTC 12156 / 81)</name>
    <dbReference type="NCBI Taxonomy" id="575584"/>
    <lineage>
        <taxon>Bacteria</taxon>
        <taxon>Pseudomonadati</taxon>
        <taxon>Pseudomonadota</taxon>
        <taxon>Gammaproteobacteria</taxon>
        <taxon>Moraxellales</taxon>
        <taxon>Moraxellaceae</taxon>
        <taxon>Acinetobacter</taxon>
        <taxon>Acinetobacter calcoaceticus/baumannii complex</taxon>
    </lineage>
</organism>
<accession>A0ABX6CDQ7</accession>
<sequence>MVIKKADIRPEKLHICFCPFPKLYNLKKDYPNDSTTFQTFVSSCYTARRRSTFNPYDLGRVRTMSKFIINQNVQANGDYEVHNLTTGCSFMPYPQNRVDLGEHLNCFSAVLAAKRRWPNARINGCYYCCNACHTS</sequence>
<dbReference type="Proteomes" id="UP000498640">
    <property type="component" value="Chromosome"/>
</dbReference>
<keyword evidence="2" id="KW-1185">Reference proteome</keyword>
<reference evidence="2" key="1">
    <citation type="submission" date="2019-10" db="EMBL/GenBank/DDBJ databases">
        <title>Acinetobacter baumannii strain ATCC 19606 complete genome sequence.</title>
        <authorList>
            <person name="Tillman L.N."/>
            <person name="Kenyon J."/>
            <person name="To J."/>
            <person name="Hamidian M."/>
        </authorList>
    </citation>
    <scope>NUCLEOTIDE SEQUENCE [LARGE SCALE GENOMIC DNA]</scope>
    <source>
        <strain evidence="2">ATCC 19606 / DSM 30007 / JCM 6841 / CCUG 19606 / CIP 70.34 / NBRC 109757 / NCIMB 12457 / NCTC 12156 / 81</strain>
    </source>
</reference>
<gene>
    <name evidence="1" type="ORF">FQU82_00935</name>
</gene>
<reference evidence="1 2" key="2">
    <citation type="journal article" date="2020" name="Microorganisms">
        <title>Analysis of Complete Genome Sequence of Acinetobacter baumannii Strain ATCC 19606 Reveals Novel Mobile Genetic Elements and Novel Prophage.</title>
        <authorList>
            <person name="Hamidian M."/>
            <person name="Blasco L."/>
            <person name="Tillman L.N."/>
            <person name="To J."/>
            <person name="Tomas M."/>
            <person name="Myers G.S.A."/>
        </authorList>
    </citation>
    <scope>NUCLEOTIDE SEQUENCE [LARGE SCALE GENOMIC DNA]</scope>
    <source>
        <strain evidence="2">ATCC 19606 / DSM 30007 / JCM 6841 / CCUG 19606 / CIP 70.34 / NBRC 109757 / NCIMB 12457 / NCTC 12156 / 81</strain>
    </source>
</reference>
<protein>
    <submittedName>
        <fullName evidence="1">Uncharacterized protein</fullName>
    </submittedName>
</protein>
<proteinExistence type="predicted"/>
<name>A0ABX6CDQ7_ACIB2</name>
<dbReference type="EMBL" id="CP045110">
    <property type="protein sequence ID" value="QFQ04369.1"/>
    <property type="molecule type" value="Genomic_DNA"/>
</dbReference>